<dbReference type="Pfam" id="PF02922">
    <property type="entry name" value="CBM_48"/>
    <property type="match status" value="1"/>
</dbReference>
<comment type="similarity">
    <text evidence="5 13">Belongs to the disproportionating enzyme family.</text>
</comment>
<dbReference type="Pfam" id="PF02446">
    <property type="entry name" value="Glyco_hydro_77"/>
    <property type="match status" value="1"/>
</dbReference>
<comment type="function">
    <text evidence="3 12">Catalyzes the formation of the alpha-1,6-glucosidic linkages in glycogen by scission of a 1,4-alpha-linked oligosaccharide from growing alpha-1,4-glucan chains and the subsequent attachment of the oligosaccharide to the alpha-1,6 position.</text>
</comment>
<comment type="similarity">
    <text evidence="6 12">Belongs to the glycosyl hydrolase 13 family. GlgB subfamily.</text>
</comment>
<comment type="caution">
    <text evidence="15">The sequence shown here is derived from an EMBL/GenBank/DDBJ whole genome shotgun (WGS) entry which is preliminary data.</text>
</comment>
<evidence type="ECO:0000256" key="9">
    <source>
        <dbReference type="ARBA" id="ARBA00022679"/>
    </source>
</evidence>
<evidence type="ECO:0000256" key="6">
    <source>
        <dbReference type="ARBA" id="ARBA00009000"/>
    </source>
</evidence>
<dbReference type="Gene3D" id="3.20.20.80">
    <property type="entry name" value="Glycosidases"/>
    <property type="match status" value="2"/>
</dbReference>
<dbReference type="FunFam" id="3.20.20.80:FF:000003">
    <property type="entry name" value="1,4-alpha-glucan branching enzyme GlgB"/>
    <property type="match status" value="1"/>
</dbReference>
<protein>
    <recommendedName>
        <fullName evidence="12">1,4-alpha-glucan branching enzyme GlgB</fullName>
        <ecNumber evidence="12">2.4.1.18</ecNumber>
    </recommendedName>
    <alternativeName>
        <fullName evidence="12">1,4-alpha-D-glucan:1,4-alpha-D-glucan 6-glucosyl-transferase</fullName>
    </alternativeName>
    <alternativeName>
        <fullName evidence="12">Alpha-(1-&gt;4)-glucan branching enzyme</fullName>
    </alternativeName>
    <alternativeName>
        <fullName evidence="12">Glycogen branching enzyme</fullName>
        <shortName evidence="12">BE</shortName>
    </alternativeName>
</protein>
<accession>A0A0W0Y6S9</accession>
<dbReference type="Pfam" id="PF00128">
    <property type="entry name" value="Alpha-amylase"/>
    <property type="match status" value="1"/>
</dbReference>
<dbReference type="NCBIfam" id="TIGR01515">
    <property type="entry name" value="branching_enzym"/>
    <property type="match status" value="1"/>
</dbReference>
<gene>
    <name evidence="12 15" type="primary">glgB</name>
    <name evidence="15" type="ORF">Lqui_0102</name>
</gene>
<evidence type="ECO:0000256" key="12">
    <source>
        <dbReference type="HAMAP-Rule" id="MF_00685"/>
    </source>
</evidence>
<comment type="catalytic activity">
    <reaction evidence="1 13">
        <text>Transfers a segment of a (1-&gt;4)-alpha-D-glucan to a new position in an acceptor, which may be glucose or a (1-&gt;4)-alpha-D-glucan.</text>
        <dbReference type="EC" id="2.4.1.25"/>
    </reaction>
</comment>
<dbReference type="Pfam" id="PF02806">
    <property type="entry name" value="Alpha-amylase_C"/>
    <property type="match status" value="1"/>
</dbReference>
<dbReference type="InterPro" id="IPR048458">
    <property type="entry name" value="MalQ_N"/>
</dbReference>
<dbReference type="GO" id="GO:0004134">
    <property type="term" value="F:4-alpha-glucanotransferase activity"/>
    <property type="evidence" value="ECO:0007669"/>
    <property type="project" value="UniProtKB-EC"/>
</dbReference>
<proteinExistence type="inferred from homology"/>
<dbReference type="EC" id="2.4.1.18" evidence="12"/>
<feature type="domain" description="Glycosyl hydrolase family 13 catalytic" evidence="14">
    <location>
        <begin position="832"/>
        <end position="1201"/>
    </location>
</feature>
<dbReference type="CDD" id="cd11322">
    <property type="entry name" value="AmyAc_Glg_BE"/>
    <property type="match status" value="1"/>
</dbReference>
<dbReference type="GO" id="GO:0003844">
    <property type="term" value="F:1,4-alpha-glucan branching enzyme activity"/>
    <property type="evidence" value="ECO:0007669"/>
    <property type="project" value="UniProtKB-UniRule"/>
</dbReference>
<feature type="active site" description="Nucleophile" evidence="12">
    <location>
        <position position="991"/>
    </location>
</feature>
<evidence type="ECO:0000313" key="16">
    <source>
        <dbReference type="Proteomes" id="UP000054618"/>
    </source>
</evidence>
<dbReference type="NCBIfam" id="TIGR00217">
    <property type="entry name" value="malQ"/>
    <property type="match status" value="1"/>
</dbReference>
<dbReference type="RefSeq" id="WP_083499134.1">
    <property type="nucleotide sequence ID" value="NZ_CAAAIK010000018.1"/>
</dbReference>
<keyword evidence="10 12" id="KW-0320">Glycogen biosynthesis</keyword>
<reference evidence="15 16" key="1">
    <citation type="submission" date="2015-11" db="EMBL/GenBank/DDBJ databases">
        <title>Genomic analysis of 38 Legionella species identifies large and diverse effector repertoires.</title>
        <authorList>
            <person name="Burstein D."/>
            <person name="Amaro F."/>
            <person name="Zusman T."/>
            <person name="Lifshitz Z."/>
            <person name="Cohen O."/>
            <person name="Gilbert J.A."/>
            <person name="Pupko T."/>
            <person name="Shuman H.A."/>
            <person name="Segal G."/>
        </authorList>
    </citation>
    <scope>NUCLEOTIDE SEQUENCE [LARGE SCALE GENOMIC DNA]</scope>
    <source>
        <strain evidence="15 16">CDC#1442-AUS-E</strain>
    </source>
</reference>
<keyword evidence="8 12" id="KW-0328">Glycosyltransferase</keyword>
<dbReference type="SUPFAM" id="SSF51445">
    <property type="entry name" value="(Trans)glycosidases"/>
    <property type="match status" value="2"/>
</dbReference>
<evidence type="ECO:0000256" key="4">
    <source>
        <dbReference type="ARBA" id="ARBA00004964"/>
    </source>
</evidence>
<dbReference type="InterPro" id="IPR013783">
    <property type="entry name" value="Ig-like_fold"/>
</dbReference>
<evidence type="ECO:0000259" key="14">
    <source>
        <dbReference type="SMART" id="SM00642"/>
    </source>
</evidence>
<dbReference type="Gene3D" id="2.60.40.1180">
    <property type="entry name" value="Golgi alpha-mannosidase II"/>
    <property type="match status" value="1"/>
</dbReference>
<dbReference type="HAMAP" id="MF_00685">
    <property type="entry name" value="GlgB"/>
    <property type="match status" value="1"/>
</dbReference>
<dbReference type="InterPro" id="IPR013780">
    <property type="entry name" value="Glyco_hydro_b"/>
</dbReference>
<comment type="subunit">
    <text evidence="12">Monomer.</text>
</comment>
<evidence type="ECO:0000256" key="8">
    <source>
        <dbReference type="ARBA" id="ARBA00022676"/>
    </source>
</evidence>
<keyword evidence="7 12" id="KW-0321">Glycogen metabolism</keyword>
<dbReference type="NCBIfam" id="NF008967">
    <property type="entry name" value="PRK12313.1"/>
    <property type="match status" value="1"/>
</dbReference>
<dbReference type="Gene3D" id="2.60.40.10">
    <property type="entry name" value="Immunoglobulins"/>
    <property type="match status" value="1"/>
</dbReference>
<dbReference type="GO" id="GO:0004553">
    <property type="term" value="F:hydrolase activity, hydrolyzing O-glycosyl compounds"/>
    <property type="evidence" value="ECO:0007669"/>
    <property type="project" value="InterPro"/>
</dbReference>
<evidence type="ECO:0000256" key="11">
    <source>
        <dbReference type="ARBA" id="ARBA00023277"/>
    </source>
</evidence>
<evidence type="ECO:0000256" key="5">
    <source>
        <dbReference type="ARBA" id="ARBA00005684"/>
    </source>
</evidence>
<dbReference type="GO" id="GO:0005829">
    <property type="term" value="C:cytosol"/>
    <property type="evidence" value="ECO:0007669"/>
    <property type="project" value="TreeGrafter"/>
</dbReference>
<dbReference type="SMART" id="SM00642">
    <property type="entry name" value="Aamy"/>
    <property type="match status" value="1"/>
</dbReference>
<evidence type="ECO:0000256" key="13">
    <source>
        <dbReference type="RuleBase" id="RU361207"/>
    </source>
</evidence>
<dbReference type="InterPro" id="IPR004193">
    <property type="entry name" value="Glyco_hydro_13_N"/>
</dbReference>
<dbReference type="EMBL" id="LNYS01000002">
    <property type="protein sequence ID" value="KTD52649.1"/>
    <property type="molecule type" value="Genomic_DNA"/>
</dbReference>
<dbReference type="InterPro" id="IPR006048">
    <property type="entry name" value="A-amylase/branching_C"/>
</dbReference>
<dbReference type="InterPro" id="IPR044143">
    <property type="entry name" value="GlgB_N_E_set_prok"/>
</dbReference>
<evidence type="ECO:0000313" key="15">
    <source>
        <dbReference type="EMBL" id="KTD52649.1"/>
    </source>
</evidence>
<sequence>MAKDADQIIILKQFAEQLGIVTSYRNAWKEQVEASLETLMNLIRMLGYPVNAIHEVLPVFEQYQHKQSQQPLKPVYVTRNQKQSAIKFRLLSEEAAAVSWSLITEQGSIIQKAVNIRRLQRISADYYQINIQLPALPLGYHQLTLTIGNRQYHSLIISAPGTIYFDDRLCDNKKLGLFCPLYSLHSEQSIGGGDLGDMDSLSQWMAEEGLGLIASTPIFSAFLDSPFEPSPYSPVSRLFANEFYLDLRQCGTIDLKFKAAIEALNQLPFIDYQRAASLKREIASEQFRRIFESPENRQELNRFIDEHPEIRMYALFRAYMECTGEEWRNWPQRQRDGLLTEEDVPNDRYHYHLAAQWQLQQQLRALKQKINQRGQCLYLDLPIGAHRNGFDVWRQQTVYLTETAMGSPPDPLFLEGQNWGMPALNPAKLREQAYLCFIQLIQNTFKQVDILRIDHVMGFNRLYLIPEGHPASDGAYLKYPAEEIYAILCLESHRHQVMIVGENLGSVPPETNRLMKHHGMLNMNVLQYALDAREKIIPTSCKTLTCINTHDMPPFCAWSQGLDIDKFHELELIDATYAKQMHKKRRYQLKTLTDALKKQHLNSDALLSSTWQMLAQSPAALQLVNIEDLWGEIYSQNIPNATEEPNWQRKLRYSMEEIKQMSTVSRQLKEIRKNRRQVEHPPQSFFTAQDFHLFNEGTHFHLYNHLGAHICRQGDVIGVNFAVWAPNASQVSVVGSFNHWNKTEHPLSPRGNSGIWEGFIGGVKPGDLYKYAIESDRLQFNAQKADPFAFFQETPPCTASIVRDLSYEWQDQDWLKKRKSRQSLNSPISIYEVHLGSWRRVPEENNRYLNYREMAPLLADYVKQMGFTHVEFLPIMEHPFYGSWGYQTLSYFAPSARFGTPQDFMYLIDYLHQHEIAVILDWVPSHFPMDEHGLAQFDGTHLFEHSDERKGFHPDWKSAIFNYGRHEVQAFLISSAMFWLEKYHIDAIRVDAVASMLYLNYSRKEGEWLPNEKGGHENLEAVHFLRTLNKTLYQHFPDIQMIAEESTAWPGVSAPIEFGGLGFGFKWDMGWMHDTLLYFSRDPVFRRYHQHELSFRMVYAFTENFILSLSHDEVVYGKGSLINKMPGDEYCKFANLRLLYGYMFCLPGKKLVFMGSEFGQYSEWSHESSLDWHLLDYPPHQGLQHWIRDLNRLYRSQTALHELDWQAQGFEWIDCSDADNSVYSFIRKSSQNECLLIAFNCTPVTRSNYRLGVPEAGNWQLLLDSDAADYGGSAQNQNGFLTAEARPFHNRPYSMSLTLPGLSLVIYQWTK</sequence>
<dbReference type="FunFam" id="2.60.40.1180:FF:000002">
    <property type="entry name" value="1,4-alpha-glucan branching enzyme GlgB"/>
    <property type="match status" value="1"/>
</dbReference>
<feature type="active site" description="Proton donor" evidence="12">
    <location>
        <position position="1044"/>
    </location>
</feature>
<dbReference type="InterPro" id="IPR006047">
    <property type="entry name" value="GH13_cat_dom"/>
</dbReference>
<dbReference type="InterPro" id="IPR003385">
    <property type="entry name" value="Glyco_hydro_77"/>
</dbReference>
<dbReference type="Proteomes" id="UP000054618">
    <property type="component" value="Unassembled WGS sequence"/>
</dbReference>
<organism evidence="15 16">
    <name type="scientific">Legionella quinlivanii</name>
    <dbReference type="NCBI Taxonomy" id="45073"/>
    <lineage>
        <taxon>Bacteria</taxon>
        <taxon>Pseudomonadati</taxon>
        <taxon>Pseudomonadota</taxon>
        <taxon>Gammaproteobacteria</taxon>
        <taxon>Legionellales</taxon>
        <taxon>Legionellaceae</taxon>
        <taxon>Legionella</taxon>
    </lineage>
</organism>
<dbReference type="GO" id="GO:0043169">
    <property type="term" value="F:cation binding"/>
    <property type="evidence" value="ECO:0007669"/>
    <property type="project" value="InterPro"/>
</dbReference>
<dbReference type="PANTHER" id="PTHR43651">
    <property type="entry name" value="1,4-ALPHA-GLUCAN-BRANCHING ENZYME"/>
    <property type="match status" value="1"/>
</dbReference>
<comment type="pathway">
    <text evidence="4 12">Glycan biosynthesis; glycogen biosynthesis.</text>
</comment>
<evidence type="ECO:0000256" key="10">
    <source>
        <dbReference type="ARBA" id="ARBA00023056"/>
    </source>
</evidence>
<dbReference type="InterPro" id="IPR017853">
    <property type="entry name" value="GH"/>
</dbReference>
<name>A0A0W0Y6S9_9GAMM</name>
<dbReference type="PATRIC" id="fig|45073.5.peg.107"/>
<dbReference type="SUPFAM" id="SSF51011">
    <property type="entry name" value="Glycosyl hydrolase domain"/>
    <property type="match status" value="1"/>
</dbReference>
<evidence type="ECO:0000256" key="1">
    <source>
        <dbReference type="ARBA" id="ARBA00000439"/>
    </source>
</evidence>
<dbReference type="CDD" id="cd02855">
    <property type="entry name" value="E_set_GBE_prok_N"/>
    <property type="match status" value="1"/>
</dbReference>
<evidence type="ECO:0000256" key="3">
    <source>
        <dbReference type="ARBA" id="ARBA00002953"/>
    </source>
</evidence>
<dbReference type="InterPro" id="IPR006407">
    <property type="entry name" value="GlgB"/>
</dbReference>
<comment type="catalytic activity">
    <reaction evidence="2 12">
        <text>Transfers a segment of a (1-&gt;4)-alpha-D-glucan chain to a primary hydroxy group in a similar glucan chain.</text>
        <dbReference type="EC" id="2.4.1.18"/>
    </reaction>
</comment>
<dbReference type="NCBIfam" id="NF003811">
    <property type="entry name" value="PRK05402.1"/>
    <property type="match status" value="1"/>
</dbReference>
<dbReference type="STRING" id="45073.Lqui_0102"/>
<keyword evidence="16" id="KW-1185">Reference proteome</keyword>
<dbReference type="UniPathway" id="UPA00164"/>
<keyword evidence="11 12" id="KW-0119">Carbohydrate metabolism</keyword>
<dbReference type="GO" id="GO:0005978">
    <property type="term" value="P:glycogen biosynthetic process"/>
    <property type="evidence" value="ECO:0007669"/>
    <property type="project" value="UniProtKB-UniRule"/>
</dbReference>
<dbReference type="PANTHER" id="PTHR43651:SF3">
    <property type="entry name" value="1,4-ALPHA-GLUCAN-BRANCHING ENZYME"/>
    <property type="match status" value="1"/>
</dbReference>
<dbReference type="Pfam" id="PF21226">
    <property type="entry name" value="MalQ_N"/>
    <property type="match status" value="1"/>
</dbReference>
<evidence type="ECO:0000256" key="2">
    <source>
        <dbReference type="ARBA" id="ARBA00000826"/>
    </source>
</evidence>
<evidence type="ECO:0000256" key="7">
    <source>
        <dbReference type="ARBA" id="ARBA00022600"/>
    </source>
</evidence>
<keyword evidence="9 12" id="KW-0808">Transferase</keyword>